<protein>
    <recommendedName>
        <fullName evidence="1">HD domain-containing protein</fullName>
    </recommendedName>
</protein>
<gene>
    <name evidence="2" type="ORF">BED47_10080</name>
</gene>
<proteinExistence type="predicted"/>
<organism evidence="2 3">
    <name type="scientific">Gottfriedia luciferensis</name>
    <dbReference type="NCBI Taxonomy" id="178774"/>
    <lineage>
        <taxon>Bacteria</taxon>
        <taxon>Bacillati</taxon>
        <taxon>Bacillota</taxon>
        <taxon>Bacilli</taxon>
        <taxon>Bacillales</taxon>
        <taxon>Bacillaceae</taxon>
        <taxon>Gottfriedia</taxon>
    </lineage>
</organism>
<dbReference type="SUPFAM" id="SSF109604">
    <property type="entry name" value="HD-domain/PDEase-like"/>
    <property type="match status" value="1"/>
</dbReference>
<name>A0ABX2ZQ07_9BACI</name>
<dbReference type="InterPro" id="IPR050135">
    <property type="entry name" value="dGTPase-like"/>
</dbReference>
<sequence length="324" mass="37585">MFLSDELYGQYNIDQVLVELIKTKPIQRLKKIHQAGATFLVDQHFNGTRYGHSIGVMLLIKRLGGSVKEQIAGLLHDVSHTAFSHVIDFVFDLSEENYHETIFEKVILDSEIPSILEKYHIDIKEIFDIDKWEILEKELPKLCADRIDYTLRDMHTYFGTPKNEIEAFLNSLIIVNGEVCVNSIEMAEWFTKIYYKLAIDYFLGPISIYSYDSLAKIIKLALQKEVINLNDLLLDDMQFMKLMQKSNDKEILELINSLYEKVELEENDQDYDIHRKGKRRIIDVPVSLDGKTVLQSSLLSDNIAKMNKIAIEKSEKGTFVKIKR</sequence>
<dbReference type="PANTHER" id="PTHR11373">
    <property type="entry name" value="DEOXYNUCLEOSIDE TRIPHOSPHATE TRIPHOSPHOHYDROLASE"/>
    <property type="match status" value="1"/>
</dbReference>
<accession>A0ABX2ZQ07</accession>
<dbReference type="InterPro" id="IPR006674">
    <property type="entry name" value="HD_domain"/>
</dbReference>
<evidence type="ECO:0000313" key="2">
    <source>
        <dbReference type="EMBL" id="ODG90790.1"/>
    </source>
</evidence>
<feature type="domain" description="HD" evidence="1">
    <location>
        <begin position="49"/>
        <end position="150"/>
    </location>
</feature>
<keyword evidence="3" id="KW-1185">Reference proteome</keyword>
<evidence type="ECO:0000259" key="1">
    <source>
        <dbReference type="PROSITE" id="PS51831"/>
    </source>
</evidence>
<dbReference type="Proteomes" id="UP000094580">
    <property type="component" value="Unassembled WGS sequence"/>
</dbReference>
<dbReference type="InterPro" id="IPR003607">
    <property type="entry name" value="HD/PDEase_dom"/>
</dbReference>
<dbReference type="RefSeq" id="WP_069034654.1">
    <property type="nucleotide sequence ID" value="NZ_MDKC01000033.1"/>
</dbReference>
<dbReference type="SMART" id="SM00471">
    <property type="entry name" value="HDc"/>
    <property type="match status" value="1"/>
</dbReference>
<reference evidence="2 3" key="1">
    <citation type="submission" date="2016-07" db="EMBL/GenBank/DDBJ databases">
        <authorList>
            <person name="Townsley L."/>
            <person name="Shank E.A."/>
        </authorList>
    </citation>
    <scope>NUCLEOTIDE SEQUENCE [LARGE SCALE GENOMIC DNA]</scope>
    <source>
        <strain evidence="2 3">CH01</strain>
    </source>
</reference>
<dbReference type="PROSITE" id="PS51831">
    <property type="entry name" value="HD"/>
    <property type="match status" value="1"/>
</dbReference>
<evidence type="ECO:0000313" key="3">
    <source>
        <dbReference type="Proteomes" id="UP000094580"/>
    </source>
</evidence>
<dbReference type="CDD" id="cd00077">
    <property type="entry name" value="HDc"/>
    <property type="match status" value="1"/>
</dbReference>
<dbReference type="EMBL" id="MDKC01000033">
    <property type="protein sequence ID" value="ODG90790.1"/>
    <property type="molecule type" value="Genomic_DNA"/>
</dbReference>
<dbReference type="Pfam" id="PF01966">
    <property type="entry name" value="HD"/>
    <property type="match status" value="1"/>
</dbReference>
<dbReference type="Gene3D" id="1.10.3210.10">
    <property type="entry name" value="Hypothetical protein af1432"/>
    <property type="match status" value="1"/>
</dbReference>
<dbReference type="PANTHER" id="PTHR11373:SF41">
    <property type="entry name" value="METAL-DEPENDENT PHOSPHOHYDROLASE"/>
    <property type="match status" value="1"/>
</dbReference>
<comment type="caution">
    <text evidence="2">The sequence shown here is derived from an EMBL/GenBank/DDBJ whole genome shotgun (WGS) entry which is preliminary data.</text>
</comment>